<comment type="caution">
    <text evidence="1">The sequence shown here is derived from an EMBL/GenBank/DDBJ whole genome shotgun (WGS) entry which is preliminary data.</text>
</comment>
<dbReference type="Proteomes" id="UP000796880">
    <property type="component" value="Unassembled WGS sequence"/>
</dbReference>
<sequence length="85" mass="9747">MVTPKTLLEKQASPKHISVIEVRMIDHPKLNVMKMDLEQWDLSSSGNYASSCYGPGDLLESTCDDDDEQLCMTYWFEAIFIFLLL</sequence>
<keyword evidence="2" id="KW-1185">Reference proteome</keyword>
<name>A0A8K0GL48_9ROSA</name>
<protein>
    <submittedName>
        <fullName evidence="1">Uncharacterized protein</fullName>
    </submittedName>
</protein>
<dbReference type="EMBL" id="VOIH02000011">
    <property type="protein sequence ID" value="KAF3433257.1"/>
    <property type="molecule type" value="Genomic_DNA"/>
</dbReference>
<gene>
    <name evidence="1" type="ORF">FNV43_RR24359</name>
</gene>
<evidence type="ECO:0000313" key="1">
    <source>
        <dbReference type="EMBL" id="KAF3433257.1"/>
    </source>
</evidence>
<reference evidence="1" key="1">
    <citation type="submission" date="2020-03" db="EMBL/GenBank/DDBJ databases">
        <title>A high-quality chromosome-level genome assembly of a woody plant with both climbing and erect habits, Rhamnella rubrinervis.</title>
        <authorList>
            <person name="Lu Z."/>
            <person name="Yang Y."/>
            <person name="Zhu X."/>
            <person name="Sun Y."/>
        </authorList>
    </citation>
    <scope>NUCLEOTIDE SEQUENCE</scope>
    <source>
        <strain evidence="1">BYM</strain>
        <tissue evidence="1">Leaf</tissue>
    </source>
</reference>
<evidence type="ECO:0000313" key="2">
    <source>
        <dbReference type="Proteomes" id="UP000796880"/>
    </source>
</evidence>
<dbReference type="AlphaFoldDB" id="A0A8K0GL48"/>
<accession>A0A8K0GL48</accession>
<organism evidence="1 2">
    <name type="scientific">Rhamnella rubrinervis</name>
    <dbReference type="NCBI Taxonomy" id="2594499"/>
    <lineage>
        <taxon>Eukaryota</taxon>
        <taxon>Viridiplantae</taxon>
        <taxon>Streptophyta</taxon>
        <taxon>Embryophyta</taxon>
        <taxon>Tracheophyta</taxon>
        <taxon>Spermatophyta</taxon>
        <taxon>Magnoliopsida</taxon>
        <taxon>eudicotyledons</taxon>
        <taxon>Gunneridae</taxon>
        <taxon>Pentapetalae</taxon>
        <taxon>rosids</taxon>
        <taxon>fabids</taxon>
        <taxon>Rosales</taxon>
        <taxon>Rhamnaceae</taxon>
        <taxon>rhamnoid group</taxon>
        <taxon>Rhamneae</taxon>
        <taxon>Rhamnella</taxon>
    </lineage>
</organism>
<proteinExistence type="predicted"/>